<comment type="caution">
    <text evidence="1">The sequence shown here is derived from an EMBL/GenBank/DDBJ whole genome shotgun (WGS) entry which is preliminary data.</text>
</comment>
<evidence type="ECO:0000313" key="1">
    <source>
        <dbReference type="EMBL" id="KAI5399274.1"/>
    </source>
</evidence>
<evidence type="ECO:0000313" key="2">
    <source>
        <dbReference type="Proteomes" id="UP001058974"/>
    </source>
</evidence>
<gene>
    <name evidence="1" type="ORF">KIW84_064587</name>
</gene>
<dbReference type="Proteomes" id="UP001058974">
    <property type="component" value="Chromosome 6"/>
</dbReference>
<reference evidence="1 2" key="1">
    <citation type="journal article" date="2022" name="Nat. Genet.">
        <title>Improved pea reference genome and pan-genome highlight genomic features and evolutionary characteristics.</title>
        <authorList>
            <person name="Yang T."/>
            <person name="Liu R."/>
            <person name="Luo Y."/>
            <person name="Hu S."/>
            <person name="Wang D."/>
            <person name="Wang C."/>
            <person name="Pandey M.K."/>
            <person name="Ge S."/>
            <person name="Xu Q."/>
            <person name="Li N."/>
            <person name="Li G."/>
            <person name="Huang Y."/>
            <person name="Saxena R.K."/>
            <person name="Ji Y."/>
            <person name="Li M."/>
            <person name="Yan X."/>
            <person name="He Y."/>
            <person name="Liu Y."/>
            <person name="Wang X."/>
            <person name="Xiang C."/>
            <person name="Varshney R.K."/>
            <person name="Ding H."/>
            <person name="Gao S."/>
            <person name="Zong X."/>
        </authorList>
    </citation>
    <scope>NUCLEOTIDE SEQUENCE [LARGE SCALE GENOMIC DNA]</scope>
    <source>
        <strain evidence="1 2">cv. Zhongwan 6</strain>
    </source>
</reference>
<accession>A0A9D4WD45</accession>
<dbReference type="Gramene" id="Psat06G0458700-T3">
    <property type="protein sequence ID" value="KAI5399274.1"/>
    <property type="gene ID" value="KIW84_064587"/>
</dbReference>
<dbReference type="EMBL" id="JAMSHJ010000006">
    <property type="protein sequence ID" value="KAI5399274.1"/>
    <property type="molecule type" value="Genomic_DNA"/>
</dbReference>
<proteinExistence type="predicted"/>
<keyword evidence="2" id="KW-1185">Reference proteome</keyword>
<dbReference type="AlphaFoldDB" id="A0A9D4WD45"/>
<protein>
    <submittedName>
        <fullName evidence="1">Uncharacterized protein</fullName>
    </submittedName>
</protein>
<sequence length="263" mass="30651">MANLENLSQKFPTENQESQVTMKTIGFSNSLNSFSPKLSIKLQEKNFLLWNQQVEGVILSHKLHKMVVNPRIPPMFKSSNDRLENLIYEAYEEWMVHDQTLFTWLLSIIYESVLPRLLSCKHAYEDMILEEKENQVEEEAKTGPTVQLGIDQLANYATTNNKTTTTAHTQDNAYLAHQDQLHIPQDLESQAWNLIFVSKFAKDNQVYFEFHPNACFMKSQESNHVLLKVVQLLNGNLSCFKTMKKTRLPFFRRVFREELTDSD</sequence>
<organism evidence="1 2">
    <name type="scientific">Pisum sativum</name>
    <name type="common">Garden pea</name>
    <name type="synonym">Lathyrus oleraceus</name>
    <dbReference type="NCBI Taxonomy" id="3888"/>
    <lineage>
        <taxon>Eukaryota</taxon>
        <taxon>Viridiplantae</taxon>
        <taxon>Streptophyta</taxon>
        <taxon>Embryophyta</taxon>
        <taxon>Tracheophyta</taxon>
        <taxon>Spermatophyta</taxon>
        <taxon>Magnoliopsida</taxon>
        <taxon>eudicotyledons</taxon>
        <taxon>Gunneridae</taxon>
        <taxon>Pentapetalae</taxon>
        <taxon>rosids</taxon>
        <taxon>fabids</taxon>
        <taxon>Fabales</taxon>
        <taxon>Fabaceae</taxon>
        <taxon>Papilionoideae</taxon>
        <taxon>50 kb inversion clade</taxon>
        <taxon>NPAAA clade</taxon>
        <taxon>Hologalegina</taxon>
        <taxon>IRL clade</taxon>
        <taxon>Fabeae</taxon>
        <taxon>Lathyrus</taxon>
    </lineage>
</organism>
<name>A0A9D4WD45_PEA</name>